<keyword evidence="4" id="KW-1185">Reference proteome</keyword>
<keyword evidence="2" id="KW-1133">Transmembrane helix</keyword>
<evidence type="ECO:0008006" key="5">
    <source>
        <dbReference type="Google" id="ProtNLM"/>
    </source>
</evidence>
<name>R7YJE0_CONA1</name>
<evidence type="ECO:0000313" key="4">
    <source>
        <dbReference type="Proteomes" id="UP000016924"/>
    </source>
</evidence>
<dbReference type="Proteomes" id="UP000016924">
    <property type="component" value="Unassembled WGS sequence"/>
</dbReference>
<feature type="region of interest" description="Disordered" evidence="1">
    <location>
        <begin position="118"/>
        <end position="156"/>
    </location>
</feature>
<dbReference type="OrthoDB" id="4153178at2759"/>
<dbReference type="EMBL" id="JH767556">
    <property type="protein sequence ID" value="EON61746.1"/>
    <property type="molecule type" value="Genomic_DNA"/>
</dbReference>
<gene>
    <name evidence="3" type="ORF">W97_00962</name>
</gene>
<dbReference type="OMA" id="RANIQIM"/>
<feature type="region of interest" description="Disordered" evidence="1">
    <location>
        <begin position="1"/>
        <end position="100"/>
    </location>
</feature>
<dbReference type="AlphaFoldDB" id="R7YJE0"/>
<feature type="compositionally biased region" description="Polar residues" evidence="1">
    <location>
        <begin position="120"/>
        <end position="156"/>
    </location>
</feature>
<feature type="compositionally biased region" description="Polar residues" evidence="1">
    <location>
        <begin position="71"/>
        <end position="99"/>
    </location>
</feature>
<dbReference type="eggNOG" id="ENOG502S8T0">
    <property type="taxonomic scope" value="Eukaryota"/>
</dbReference>
<evidence type="ECO:0000256" key="1">
    <source>
        <dbReference type="SAM" id="MobiDB-lite"/>
    </source>
</evidence>
<organism evidence="3 4">
    <name type="scientific">Coniosporium apollinis (strain CBS 100218)</name>
    <name type="common">Rock-inhabiting black yeast</name>
    <dbReference type="NCBI Taxonomy" id="1168221"/>
    <lineage>
        <taxon>Eukaryota</taxon>
        <taxon>Fungi</taxon>
        <taxon>Dikarya</taxon>
        <taxon>Ascomycota</taxon>
        <taxon>Pezizomycotina</taxon>
        <taxon>Dothideomycetes</taxon>
        <taxon>Dothideomycetes incertae sedis</taxon>
        <taxon>Coniosporium</taxon>
    </lineage>
</organism>
<protein>
    <recommendedName>
        <fullName evidence="5">Serine-rich protein</fullName>
    </recommendedName>
</protein>
<feature type="transmembrane region" description="Helical" evidence="2">
    <location>
        <begin position="312"/>
        <end position="331"/>
    </location>
</feature>
<dbReference type="RefSeq" id="XP_007777063.1">
    <property type="nucleotide sequence ID" value="XM_007778873.1"/>
</dbReference>
<dbReference type="GeneID" id="19898273"/>
<evidence type="ECO:0000313" key="3">
    <source>
        <dbReference type="EMBL" id="EON61746.1"/>
    </source>
</evidence>
<keyword evidence="2" id="KW-0812">Transmembrane</keyword>
<sequence>MRNVSQSIPDIWVQSERPRRRATITSTASSGANEGSPLPNDSTISISQSSVVNTQLAEGRDSDERQDTVGELQSPQLKAQRSANFSRHSTESRPSSGGSIMSVIPAWARSYYSRGEHSFPSPQTNTSMTDVSDSRLGTAQTVQSTAPSRSPIESSFPLSIFNPRRRLRQASLPEPPADTPAVVEVQDAPVEEEIFVVGGPRPAISEPFTPRLSPDRRSNARLSTWRPPSLDEALGNLVFSRANIQIMLFCFGFIFPLSWLIAAFIPLPPKPERSKEAATSQHDVECAVDISLGPCDVKGYLKAKWWRNLNRIMAVLGVALVGAIIAVAVVASRA</sequence>
<proteinExistence type="predicted"/>
<keyword evidence="2" id="KW-0472">Membrane</keyword>
<feature type="compositionally biased region" description="Polar residues" evidence="1">
    <location>
        <begin position="23"/>
        <end position="56"/>
    </location>
</feature>
<reference evidence="4" key="1">
    <citation type="submission" date="2012-06" db="EMBL/GenBank/DDBJ databases">
        <title>The genome sequence of Coniosporium apollinis CBS 100218.</title>
        <authorList>
            <consortium name="The Broad Institute Genome Sequencing Platform"/>
            <person name="Cuomo C."/>
            <person name="Gorbushina A."/>
            <person name="Noack S."/>
            <person name="Walker B."/>
            <person name="Young S.K."/>
            <person name="Zeng Q."/>
            <person name="Gargeya S."/>
            <person name="Fitzgerald M."/>
            <person name="Haas B."/>
            <person name="Abouelleil A."/>
            <person name="Alvarado L."/>
            <person name="Arachchi H.M."/>
            <person name="Berlin A.M."/>
            <person name="Chapman S.B."/>
            <person name="Goldberg J."/>
            <person name="Griggs A."/>
            <person name="Gujja S."/>
            <person name="Hansen M."/>
            <person name="Howarth C."/>
            <person name="Imamovic A."/>
            <person name="Larimer J."/>
            <person name="McCowan C."/>
            <person name="Montmayeur A."/>
            <person name="Murphy C."/>
            <person name="Neiman D."/>
            <person name="Pearson M."/>
            <person name="Priest M."/>
            <person name="Roberts A."/>
            <person name="Saif S."/>
            <person name="Shea T."/>
            <person name="Sisk P."/>
            <person name="Sykes S."/>
            <person name="Wortman J."/>
            <person name="Nusbaum C."/>
            <person name="Birren B."/>
        </authorList>
    </citation>
    <scope>NUCLEOTIDE SEQUENCE [LARGE SCALE GENOMIC DNA]</scope>
    <source>
        <strain evidence="4">CBS 100218</strain>
    </source>
</reference>
<dbReference type="HOGENOM" id="CLU_831589_0_0_1"/>
<accession>R7YJE0</accession>
<evidence type="ECO:0000256" key="2">
    <source>
        <dbReference type="SAM" id="Phobius"/>
    </source>
</evidence>
<feature type="compositionally biased region" description="Basic and acidic residues" evidence="1">
    <location>
        <begin position="58"/>
        <end position="68"/>
    </location>
</feature>
<feature type="transmembrane region" description="Helical" evidence="2">
    <location>
        <begin position="246"/>
        <end position="265"/>
    </location>
</feature>